<sequence length="67" mass="7279">MQTELGSTPAELRPGLNEGGRWLRMSGSVKGVCRGGKGCWVSRLGFGESDGAAMVVGLVLRSERWWR</sequence>
<dbReference type="Proteomes" id="UP001457282">
    <property type="component" value="Unassembled WGS sequence"/>
</dbReference>
<proteinExistence type="predicted"/>
<name>A0AAW1WCN1_RUBAR</name>
<comment type="caution">
    <text evidence="1">The sequence shown here is derived from an EMBL/GenBank/DDBJ whole genome shotgun (WGS) entry which is preliminary data.</text>
</comment>
<reference evidence="1 2" key="1">
    <citation type="journal article" date="2023" name="G3 (Bethesda)">
        <title>A chromosome-length genome assembly and annotation of blackberry (Rubus argutus, cv. 'Hillquist').</title>
        <authorList>
            <person name="Bruna T."/>
            <person name="Aryal R."/>
            <person name="Dudchenko O."/>
            <person name="Sargent D.J."/>
            <person name="Mead D."/>
            <person name="Buti M."/>
            <person name="Cavallini A."/>
            <person name="Hytonen T."/>
            <person name="Andres J."/>
            <person name="Pham M."/>
            <person name="Weisz D."/>
            <person name="Mascagni F."/>
            <person name="Usai G."/>
            <person name="Natali L."/>
            <person name="Bassil N."/>
            <person name="Fernandez G.E."/>
            <person name="Lomsadze A."/>
            <person name="Armour M."/>
            <person name="Olukolu B."/>
            <person name="Poorten T."/>
            <person name="Britton C."/>
            <person name="Davik J."/>
            <person name="Ashrafi H."/>
            <person name="Aiden E.L."/>
            <person name="Borodovsky M."/>
            <person name="Worthington M."/>
        </authorList>
    </citation>
    <scope>NUCLEOTIDE SEQUENCE [LARGE SCALE GENOMIC DNA]</scope>
    <source>
        <strain evidence="1">PI 553951</strain>
    </source>
</reference>
<keyword evidence="2" id="KW-1185">Reference proteome</keyword>
<evidence type="ECO:0000313" key="2">
    <source>
        <dbReference type="Proteomes" id="UP001457282"/>
    </source>
</evidence>
<protein>
    <submittedName>
        <fullName evidence="1">Uncharacterized protein</fullName>
    </submittedName>
</protein>
<gene>
    <name evidence="1" type="ORF">M0R45_031015</name>
</gene>
<evidence type="ECO:0000313" key="1">
    <source>
        <dbReference type="EMBL" id="KAK9922554.1"/>
    </source>
</evidence>
<dbReference type="EMBL" id="JBEDUW010000006">
    <property type="protein sequence ID" value="KAK9922554.1"/>
    <property type="molecule type" value="Genomic_DNA"/>
</dbReference>
<dbReference type="AlphaFoldDB" id="A0AAW1WCN1"/>
<accession>A0AAW1WCN1</accession>
<organism evidence="1 2">
    <name type="scientific">Rubus argutus</name>
    <name type="common">Southern blackberry</name>
    <dbReference type="NCBI Taxonomy" id="59490"/>
    <lineage>
        <taxon>Eukaryota</taxon>
        <taxon>Viridiplantae</taxon>
        <taxon>Streptophyta</taxon>
        <taxon>Embryophyta</taxon>
        <taxon>Tracheophyta</taxon>
        <taxon>Spermatophyta</taxon>
        <taxon>Magnoliopsida</taxon>
        <taxon>eudicotyledons</taxon>
        <taxon>Gunneridae</taxon>
        <taxon>Pentapetalae</taxon>
        <taxon>rosids</taxon>
        <taxon>fabids</taxon>
        <taxon>Rosales</taxon>
        <taxon>Rosaceae</taxon>
        <taxon>Rosoideae</taxon>
        <taxon>Rosoideae incertae sedis</taxon>
        <taxon>Rubus</taxon>
    </lineage>
</organism>